<sequence length="49" mass="5808">IPRENRKVHYAKEEQEKVIASRLRHSHQSGNLTKNKKKRLQQSKELALT</sequence>
<evidence type="ECO:0000313" key="2">
    <source>
        <dbReference type="EMBL" id="EUC34267.1"/>
    </source>
</evidence>
<feature type="non-terminal residue" evidence="2">
    <location>
        <position position="1"/>
    </location>
</feature>
<dbReference type="RefSeq" id="XP_007711423.1">
    <property type="nucleotide sequence ID" value="XM_007713233.1"/>
</dbReference>
<name>W6Y3M0_COCC2</name>
<reference evidence="2 3" key="1">
    <citation type="journal article" date="2013" name="PLoS Genet.">
        <title>Comparative genome structure, secondary metabolite, and effector coding capacity across Cochliobolus pathogens.</title>
        <authorList>
            <person name="Condon B.J."/>
            <person name="Leng Y."/>
            <person name="Wu D."/>
            <person name="Bushley K.E."/>
            <person name="Ohm R.A."/>
            <person name="Otillar R."/>
            <person name="Martin J."/>
            <person name="Schackwitz W."/>
            <person name="Grimwood J."/>
            <person name="MohdZainudin N."/>
            <person name="Xue C."/>
            <person name="Wang R."/>
            <person name="Manning V.A."/>
            <person name="Dhillon B."/>
            <person name="Tu Z.J."/>
            <person name="Steffenson B.J."/>
            <person name="Salamov A."/>
            <person name="Sun H."/>
            <person name="Lowry S."/>
            <person name="LaButti K."/>
            <person name="Han J."/>
            <person name="Copeland A."/>
            <person name="Lindquist E."/>
            <person name="Barry K."/>
            <person name="Schmutz J."/>
            <person name="Baker S.E."/>
            <person name="Ciuffetti L.M."/>
            <person name="Grigoriev I.V."/>
            <person name="Zhong S."/>
            <person name="Turgeon B.G."/>
        </authorList>
    </citation>
    <scope>NUCLEOTIDE SEQUENCE [LARGE SCALE GENOMIC DNA]</scope>
    <source>
        <strain evidence="2 3">26-R-13</strain>
    </source>
</reference>
<dbReference type="AlphaFoldDB" id="W6Y3M0"/>
<dbReference type="EMBL" id="KI964594">
    <property type="protein sequence ID" value="EUC34267.1"/>
    <property type="molecule type" value="Genomic_DNA"/>
</dbReference>
<gene>
    <name evidence="2" type="ORF">COCCADRAFT_93928</name>
</gene>
<feature type="compositionally biased region" description="Basic and acidic residues" evidence="1">
    <location>
        <begin position="1"/>
        <end position="19"/>
    </location>
</feature>
<feature type="region of interest" description="Disordered" evidence="1">
    <location>
        <begin position="1"/>
        <end position="49"/>
    </location>
</feature>
<organism evidence="2 3">
    <name type="scientific">Cochliobolus carbonum (strain 26-R-13)</name>
    <name type="common">Maize leaf spot fungus</name>
    <name type="synonym">Bipolaris zeicola</name>
    <dbReference type="NCBI Taxonomy" id="930089"/>
    <lineage>
        <taxon>Eukaryota</taxon>
        <taxon>Fungi</taxon>
        <taxon>Dikarya</taxon>
        <taxon>Ascomycota</taxon>
        <taxon>Pezizomycotina</taxon>
        <taxon>Dothideomycetes</taxon>
        <taxon>Pleosporomycetidae</taxon>
        <taxon>Pleosporales</taxon>
        <taxon>Pleosporineae</taxon>
        <taxon>Pleosporaceae</taxon>
        <taxon>Bipolaris</taxon>
    </lineage>
</organism>
<protein>
    <submittedName>
        <fullName evidence="2">Uncharacterized protein</fullName>
    </submittedName>
</protein>
<keyword evidence="3" id="KW-1185">Reference proteome</keyword>
<dbReference type="KEGG" id="bze:COCCADRAFT_93928"/>
<dbReference type="Proteomes" id="UP000053841">
    <property type="component" value="Unassembled WGS sequence"/>
</dbReference>
<proteinExistence type="predicted"/>
<dbReference type="HOGENOM" id="CLU_3147116_0_0_1"/>
<evidence type="ECO:0000313" key="3">
    <source>
        <dbReference type="Proteomes" id="UP000053841"/>
    </source>
</evidence>
<dbReference type="GeneID" id="19153663"/>
<evidence type="ECO:0000256" key="1">
    <source>
        <dbReference type="SAM" id="MobiDB-lite"/>
    </source>
</evidence>
<accession>W6Y3M0</accession>